<dbReference type="InterPro" id="IPR037069">
    <property type="entry name" value="AcylCoA_DH/ox_N_sf"/>
</dbReference>
<dbReference type="SUPFAM" id="SSF56645">
    <property type="entry name" value="Acyl-CoA dehydrogenase NM domain-like"/>
    <property type="match status" value="1"/>
</dbReference>
<dbReference type="EMBL" id="JAUSVY010000001">
    <property type="protein sequence ID" value="MDQ0503611.1"/>
    <property type="molecule type" value="Genomic_DNA"/>
</dbReference>
<name>A0ABU0L920_XANAG</name>
<dbReference type="Pfam" id="PF00441">
    <property type="entry name" value="Acyl-CoA_dh_1"/>
    <property type="match status" value="1"/>
</dbReference>
<dbReference type="InterPro" id="IPR050741">
    <property type="entry name" value="Acyl-CoA_dehydrogenase"/>
</dbReference>
<evidence type="ECO:0000256" key="9">
    <source>
        <dbReference type="ARBA" id="ARBA00042660"/>
    </source>
</evidence>
<dbReference type="PANTHER" id="PTHR48083">
    <property type="entry name" value="MEDIUM-CHAIN SPECIFIC ACYL-COA DEHYDROGENASE, MITOCHONDRIAL-RELATED"/>
    <property type="match status" value="1"/>
</dbReference>
<dbReference type="InterPro" id="IPR036250">
    <property type="entry name" value="AcylCo_DH-like_C"/>
</dbReference>
<dbReference type="Pfam" id="PF02771">
    <property type="entry name" value="Acyl-CoA_dh_N"/>
    <property type="match status" value="1"/>
</dbReference>
<dbReference type="InterPro" id="IPR009100">
    <property type="entry name" value="AcylCoA_DH/oxidase_NM_dom_sf"/>
</dbReference>
<protein>
    <recommendedName>
        <fullName evidence="8">Acyl-[acyl-carrier-protein] dehydrogenase MbtN</fullName>
    </recommendedName>
    <alternativeName>
        <fullName evidence="9">Mycobactin synthase protein N</fullName>
    </alternativeName>
</protein>
<comment type="cofactor">
    <cofactor evidence="1 10">
        <name>FAD</name>
        <dbReference type="ChEBI" id="CHEBI:57692"/>
    </cofactor>
</comment>
<evidence type="ECO:0000259" key="11">
    <source>
        <dbReference type="Pfam" id="PF00441"/>
    </source>
</evidence>
<evidence type="ECO:0000259" key="13">
    <source>
        <dbReference type="Pfam" id="PF02771"/>
    </source>
</evidence>
<evidence type="ECO:0000256" key="3">
    <source>
        <dbReference type="ARBA" id="ARBA00009347"/>
    </source>
</evidence>
<dbReference type="RefSeq" id="WP_237346173.1">
    <property type="nucleotide sequence ID" value="NZ_JABWGX010000016.1"/>
</dbReference>
<comment type="pathway">
    <text evidence="2">Siderophore biosynthesis; mycobactin biosynthesis.</text>
</comment>
<dbReference type="InterPro" id="IPR013786">
    <property type="entry name" value="AcylCoA_DH/ox_N"/>
</dbReference>
<dbReference type="InterPro" id="IPR006091">
    <property type="entry name" value="Acyl-CoA_Oxase/DH_mid-dom"/>
</dbReference>
<evidence type="ECO:0000256" key="1">
    <source>
        <dbReference type="ARBA" id="ARBA00001974"/>
    </source>
</evidence>
<dbReference type="Pfam" id="PF02770">
    <property type="entry name" value="Acyl-CoA_dh_M"/>
    <property type="match status" value="1"/>
</dbReference>
<gene>
    <name evidence="14" type="ORF">QOZ94_000381</name>
</gene>
<keyword evidence="6 10" id="KW-0560">Oxidoreductase</keyword>
<evidence type="ECO:0000256" key="6">
    <source>
        <dbReference type="ARBA" id="ARBA00023002"/>
    </source>
</evidence>
<evidence type="ECO:0000256" key="2">
    <source>
        <dbReference type="ARBA" id="ARBA00005102"/>
    </source>
</evidence>
<comment type="similarity">
    <text evidence="3 10">Belongs to the acyl-CoA dehydrogenase family.</text>
</comment>
<proteinExistence type="inferred from homology"/>
<dbReference type="Gene3D" id="1.20.140.10">
    <property type="entry name" value="Butyryl-CoA Dehydrogenase, subunit A, domain 3"/>
    <property type="match status" value="1"/>
</dbReference>
<keyword evidence="15" id="KW-1185">Reference proteome</keyword>
<feature type="domain" description="Acyl-CoA oxidase/dehydrogenase middle" evidence="12">
    <location>
        <begin position="126"/>
        <end position="219"/>
    </location>
</feature>
<evidence type="ECO:0000259" key="12">
    <source>
        <dbReference type="Pfam" id="PF02770"/>
    </source>
</evidence>
<organism evidence="14 15">
    <name type="scientific">Xanthobacter agilis</name>
    <dbReference type="NCBI Taxonomy" id="47492"/>
    <lineage>
        <taxon>Bacteria</taxon>
        <taxon>Pseudomonadati</taxon>
        <taxon>Pseudomonadota</taxon>
        <taxon>Alphaproteobacteria</taxon>
        <taxon>Hyphomicrobiales</taxon>
        <taxon>Xanthobacteraceae</taxon>
        <taxon>Xanthobacter</taxon>
    </lineage>
</organism>
<comment type="caution">
    <text evidence="14">The sequence shown here is derived from an EMBL/GenBank/DDBJ whole genome shotgun (WGS) entry which is preliminary data.</text>
</comment>
<evidence type="ECO:0000256" key="5">
    <source>
        <dbReference type="ARBA" id="ARBA00022827"/>
    </source>
</evidence>
<evidence type="ECO:0000256" key="8">
    <source>
        <dbReference type="ARBA" id="ARBA00040394"/>
    </source>
</evidence>
<evidence type="ECO:0000256" key="10">
    <source>
        <dbReference type="RuleBase" id="RU362125"/>
    </source>
</evidence>
<sequence>MSAPYTSPWMNEELALVRETARRFFETEVAPYADKWKKNKIIDREVWLKAGELGLLCASVPTEYGGGGGTFAHEAVIMEEQVRVVDTAFGFVPGSVGGPHLLLHSATHEQRLKWMPKLATGAYVVAVCATEPGAGSDVKTIRTTARRDGDSYVINGSKTFVTLGRQADIAVIAARTGGEGAKGLSLFLAHTSWPGFNVGRNLEKIGQGSLDNCEVFLEDLRVPAENLLGGVEGNAFGNLMKVFTRERLAISLTAVASAERAIALAVDYTKQREMFNQTLFGFQNTRFRLAECLTEARIARTFVDQLILKLVGGEEVDPATSAMAKWWCSQKQCEIVDACLQFFGGYGYMLEYPIAQLYVDARVQKIYGGSNETLKEIIARTL</sequence>
<reference evidence="14 15" key="1">
    <citation type="submission" date="2023-07" db="EMBL/GenBank/DDBJ databases">
        <title>Genomic Encyclopedia of Type Strains, Phase IV (KMG-IV): sequencing the most valuable type-strain genomes for metagenomic binning, comparative biology and taxonomic classification.</title>
        <authorList>
            <person name="Goeker M."/>
        </authorList>
    </citation>
    <scope>NUCLEOTIDE SEQUENCE [LARGE SCALE GENOMIC DNA]</scope>
    <source>
        <strain evidence="14 15">DSM 3770</strain>
    </source>
</reference>
<feature type="domain" description="Acyl-CoA dehydrogenase/oxidase N-terminal" evidence="13">
    <location>
        <begin position="12"/>
        <end position="121"/>
    </location>
</feature>
<evidence type="ECO:0000313" key="14">
    <source>
        <dbReference type="EMBL" id="MDQ0503611.1"/>
    </source>
</evidence>
<dbReference type="Gene3D" id="1.10.540.10">
    <property type="entry name" value="Acyl-CoA dehydrogenase/oxidase, N-terminal domain"/>
    <property type="match status" value="1"/>
</dbReference>
<dbReference type="InterPro" id="IPR009075">
    <property type="entry name" value="AcylCo_DH/oxidase_C"/>
</dbReference>
<comment type="function">
    <text evidence="7">Catalyzes the dehydrogenation at the alpha-beta position of ACP-bound acyl chains. This results in the introduction of a double bond in the lipidic chain, which is further transferred to the epsilon-amino group of lysine residue in the mycobactin core by MbtK.</text>
</comment>
<dbReference type="GO" id="GO:0070991">
    <property type="term" value="F:medium-chain fatty acyl-CoA dehydrogenase activity"/>
    <property type="evidence" value="ECO:0007669"/>
    <property type="project" value="UniProtKB-EC"/>
</dbReference>
<dbReference type="InterPro" id="IPR046373">
    <property type="entry name" value="Acyl-CoA_Oxase/DH_mid-dom_sf"/>
</dbReference>
<evidence type="ECO:0000256" key="4">
    <source>
        <dbReference type="ARBA" id="ARBA00022630"/>
    </source>
</evidence>
<feature type="domain" description="Acyl-CoA dehydrogenase/oxidase C-terminal" evidence="11">
    <location>
        <begin position="238"/>
        <end position="381"/>
    </location>
</feature>
<dbReference type="PANTHER" id="PTHR48083:SF20">
    <property type="entry name" value="LONG-CHAIN SPECIFIC ACYL-COA DEHYDROGENASE, MITOCHONDRIAL"/>
    <property type="match status" value="1"/>
</dbReference>
<dbReference type="Proteomes" id="UP001241747">
    <property type="component" value="Unassembled WGS sequence"/>
</dbReference>
<dbReference type="SUPFAM" id="SSF47203">
    <property type="entry name" value="Acyl-CoA dehydrogenase C-terminal domain-like"/>
    <property type="match status" value="1"/>
</dbReference>
<keyword evidence="4 10" id="KW-0285">Flavoprotein</keyword>
<evidence type="ECO:0000313" key="15">
    <source>
        <dbReference type="Proteomes" id="UP001241747"/>
    </source>
</evidence>
<dbReference type="Gene3D" id="2.40.110.10">
    <property type="entry name" value="Butyryl-CoA Dehydrogenase, subunit A, domain 2"/>
    <property type="match status" value="1"/>
</dbReference>
<accession>A0ABU0L920</accession>
<evidence type="ECO:0000256" key="7">
    <source>
        <dbReference type="ARBA" id="ARBA00037085"/>
    </source>
</evidence>
<keyword evidence="5 10" id="KW-0274">FAD</keyword>